<evidence type="ECO:0000313" key="1">
    <source>
        <dbReference type="EMBL" id="CAG8589837.1"/>
    </source>
</evidence>
<dbReference type="Proteomes" id="UP000789342">
    <property type="component" value="Unassembled WGS sequence"/>
</dbReference>
<feature type="non-terminal residue" evidence="1">
    <location>
        <position position="1"/>
    </location>
</feature>
<dbReference type="EMBL" id="CAJVPV010005385">
    <property type="protein sequence ID" value="CAG8589837.1"/>
    <property type="molecule type" value="Genomic_DNA"/>
</dbReference>
<comment type="caution">
    <text evidence="1">The sequence shown here is derived from an EMBL/GenBank/DDBJ whole genome shotgun (WGS) entry which is preliminary data.</text>
</comment>
<proteinExistence type="predicted"/>
<reference evidence="1" key="1">
    <citation type="submission" date="2021-06" db="EMBL/GenBank/DDBJ databases">
        <authorList>
            <person name="Kallberg Y."/>
            <person name="Tangrot J."/>
            <person name="Rosling A."/>
        </authorList>
    </citation>
    <scope>NUCLEOTIDE SEQUENCE</scope>
    <source>
        <strain evidence="1">CL551</strain>
    </source>
</reference>
<keyword evidence="2" id="KW-1185">Reference proteome</keyword>
<sequence>MESDEIKIECLGHDSKCALPDSSATLVDDDRRPEDFERKLSRKIDIRLMPITGDALSLV</sequence>
<gene>
    <name evidence="1" type="ORF">AMORRO_LOCUS7294</name>
</gene>
<dbReference type="AlphaFoldDB" id="A0A9N9C848"/>
<organism evidence="1 2">
    <name type="scientific">Acaulospora morrowiae</name>
    <dbReference type="NCBI Taxonomy" id="94023"/>
    <lineage>
        <taxon>Eukaryota</taxon>
        <taxon>Fungi</taxon>
        <taxon>Fungi incertae sedis</taxon>
        <taxon>Mucoromycota</taxon>
        <taxon>Glomeromycotina</taxon>
        <taxon>Glomeromycetes</taxon>
        <taxon>Diversisporales</taxon>
        <taxon>Acaulosporaceae</taxon>
        <taxon>Acaulospora</taxon>
    </lineage>
</organism>
<name>A0A9N9C848_9GLOM</name>
<protein>
    <submittedName>
        <fullName evidence="1">11446_t:CDS:1</fullName>
    </submittedName>
</protein>
<accession>A0A9N9C848</accession>
<evidence type="ECO:0000313" key="2">
    <source>
        <dbReference type="Proteomes" id="UP000789342"/>
    </source>
</evidence>